<sequence>MQMETTYSLILQIFTAGHWRDAMRLEFSEPEKGFDGRCRAGDINWRGVCDALAEIIDPEQSFERLRQDAEHLRALPDILAAGGLPAVTLNHPSVPLGKLDMRLKQWGLK</sequence>
<gene>
    <name evidence="1" type="ORF">PVE_R1G6003</name>
</gene>
<organism evidence="1 2">
    <name type="scientific">Pseudomonas veronii 1YdBTEX2</name>
    <dbReference type="NCBI Taxonomy" id="1295141"/>
    <lineage>
        <taxon>Bacteria</taxon>
        <taxon>Pseudomonadati</taxon>
        <taxon>Pseudomonadota</taxon>
        <taxon>Gammaproteobacteria</taxon>
        <taxon>Pseudomonadales</taxon>
        <taxon>Pseudomonadaceae</taxon>
        <taxon>Pseudomonas</taxon>
    </lineage>
</organism>
<accession>A0A1D3K6I2</accession>
<dbReference type="EMBL" id="LT599583">
    <property type="protein sequence ID" value="SBW83882.1"/>
    <property type="molecule type" value="Genomic_DNA"/>
</dbReference>
<evidence type="ECO:0000313" key="1">
    <source>
        <dbReference type="EMBL" id="SBW83882.1"/>
    </source>
</evidence>
<protein>
    <submittedName>
        <fullName evidence="1">Uncharacterized protein</fullName>
    </submittedName>
</protein>
<name>A0A1D3K6I2_PSEVE</name>
<dbReference type="Proteomes" id="UP000245431">
    <property type="component" value="Chromosome PVE_r1"/>
</dbReference>
<proteinExistence type="predicted"/>
<evidence type="ECO:0000313" key="2">
    <source>
        <dbReference type="Proteomes" id="UP000245431"/>
    </source>
</evidence>
<dbReference type="AlphaFoldDB" id="A0A1D3K6I2"/>
<reference evidence="2" key="1">
    <citation type="submission" date="2016-07" db="EMBL/GenBank/DDBJ databases">
        <authorList>
            <person name="Florea S."/>
            <person name="Webb J.S."/>
            <person name="Jaromczyk J."/>
            <person name="Schardl C.L."/>
        </authorList>
    </citation>
    <scope>NUCLEOTIDE SEQUENCE [LARGE SCALE GENOMIC DNA]</scope>
    <source>
        <strain evidence="2">1YdBTEX2</strain>
    </source>
</reference>